<reference evidence="1 2" key="1">
    <citation type="journal article" date="2018" name="Front. Plant Sci.">
        <title>Red Clover (Trifolium pratense) and Zigzag Clover (T. medium) - A Picture of Genomic Similarities and Differences.</title>
        <authorList>
            <person name="Dluhosova J."/>
            <person name="Istvanek J."/>
            <person name="Nedelnik J."/>
            <person name="Repkova J."/>
        </authorList>
    </citation>
    <scope>NUCLEOTIDE SEQUENCE [LARGE SCALE GENOMIC DNA]</scope>
    <source>
        <strain evidence="2">cv. 10/8</strain>
        <tissue evidence="1">Leaf</tissue>
    </source>
</reference>
<name>A0A392T860_9FABA</name>
<sequence>MRGGFGVHLKQQGWSRLSGLILACLTTDSSGHLLKDGISKTSTFHLPLGDLGITLDDVQCLLHLPIQG</sequence>
<protein>
    <submittedName>
        <fullName evidence="1">Serine/threonine-protein phosphatase 7 long form-like protein</fullName>
    </submittedName>
</protein>
<feature type="non-terminal residue" evidence="1">
    <location>
        <position position="68"/>
    </location>
</feature>
<organism evidence="1 2">
    <name type="scientific">Trifolium medium</name>
    <dbReference type="NCBI Taxonomy" id="97028"/>
    <lineage>
        <taxon>Eukaryota</taxon>
        <taxon>Viridiplantae</taxon>
        <taxon>Streptophyta</taxon>
        <taxon>Embryophyta</taxon>
        <taxon>Tracheophyta</taxon>
        <taxon>Spermatophyta</taxon>
        <taxon>Magnoliopsida</taxon>
        <taxon>eudicotyledons</taxon>
        <taxon>Gunneridae</taxon>
        <taxon>Pentapetalae</taxon>
        <taxon>rosids</taxon>
        <taxon>fabids</taxon>
        <taxon>Fabales</taxon>
        <taxon>Fabaceae</taxon>
        <taxon>Papilionoideae</taxon>
        <taxon>50 kb inversion clade</taxon>
        <taxon>NPAAA clade</taxon>
        <taxon>Hologalegina</taxon>
        <taxon>IRL clade</taxon>
        <taxon>Trifolieae</taxon>
        <taxon>Trifolium</taxon>
    </lineage>
</organism>
<dbReference type="EMBL" id="LXQA010525295">
    <property type="protein sequence ID" value="MCI57219.1"/>
    <property type="molecule type" value="Genomic_DNA"/>
</dbReference>
<accession>A0A392T860</accession>
<evidence type="ECO:0000313" key="1">
    <source>
        <dbReference type="EMBL" id="MCI57219.1"/>
    </source>
</evidence>
<evidence type="ECO:0000313" key="2">
    <source>
        <dbReference type="Proteomes" id="UP000265520"/>
    </source>
</evidence>
<keyword evidence="2" id="KW-1185">Reference proteome</keyword>
<dbReference type="Proteomes" id="UP000265520">
    <property type="component" value="Unassembled WGS sequence"/>
</dbReference>
<dbReference type="AlphaFoldDB" id="A0A392T860"/>
<proteinExistence type="predicted"/>
<comment type="caution">
    <text evidence="1">The sequence shown here is derived from an EMBL/GenBank/DDBJ whole genome shotgun (WGS) entry which is preliminary data.</text>
</comment>